<accession>A0A364KUK4</accession>
<comment type="caution">
    <text evidence="1">The sequence shown here is derived from an EMBL/GenBank/DDBJ whole genome shotgun (WGS) entry which is preliminary data.</text>
</comment>
<proteinExistence type="predicted"/>
<evidence type="ECO:0000313" key="1">
    <source>
        <dbReference type="EMBL" id="RAO67237.1"/>
    </source>
</evidence>
<dbReference type="PANTHER" id="PTHR38636">
    <property type="entry name" value="PROTEIN CBG20488"/>
    <property type="match status" value="1"/>
</dbReference>
<dbReference type="OrthoDB" id="4226354at2759"/>
<dbReference type="EMBL" id="MIKG01000005">
    <property type="protein sequence ID" value="RAO67237.1"/>
    <property type="molecule type" value="Genomic_DNA"/>
</dbReference>
<dbReference type="RefSeq" id="XP_040731753.1">
    <property type="nucleotide sequence ID" value="XM_040875484.1"/>
</dbReference>
<dbReference type="GeneID" id="63792465"/>
<dbReference type="InterPro" id="IPR013869">
    <property type="entry name" value="DUF1757"/>
</dbReference>
<keyword evidence="2" id="KW-1185">Reference proteome</keyword>
<dbReference type="Proteomes" id="UP000249363">
    <property type="component" value="Unassembled WGS sequence"/>
</dbReference>
<gene>
    <name evidence="1" type="ORF">BHQ10_003249</name>
</gene>
<reference evidence="1 2" key="1">
    <citation type="journal article" date="2017" name="Biotechnol. Biofuels">
        <title>Differential beta-glucosidase expression as a function of carbon source availability in Talaromyces amestolkiae: a genomic and proteomic approach.</title>
        <authorList>
            <person name="de Eugenio L.I."/>
            <person name="Mendez-Liter J.A."/>
            <person name="Nieto-Dominguez M."/>
            <person name="Alonso L."/>
            <person name="Gil-Munoz J."/>
            <person name="Barriuso J."/>
            <person name="Prieto A."/>
            <person name="Martinez M.J."/>
        </authorList>
    </citation>
    <scope>NUCLEOTIDE SEQUENCE [LARGE SCALE GENOMIC DNA]</scope>
    <source>
        <strain evidence="1 2">CIB</strain>
    </source>
</reference>
<dbReference type="PANTHER" id="PTHR38636:SF1">
    <property type="entry name" value="CHLORIDE CHANNEL PROTEIN CLC-D"/>
    <property type="match status" value="1"/>
</dbReference>
<name>A0A364KUK4_TALAM</name>
<protein>
    <submittedName>
        <fullName evidence="1">Uncharacterized protein</fullName>
    </submittedName>
</protein>
<dbReference type="Pfam" id="PF08560">
    <property type="entry name" value="DUF1757"/>
    <property type="match status" value="1"/>
</dbReference>
<organism evidence="1 2">
    <name type="scientific">Talaromyces amestolkiae</name>
    <dbReference type="NCBI Taxonomy" id="1196081"/>
    <lineage>
        <taxon>Eukaryota</taxon>
        <taxon>Fungi</taxon>
        <taxon>Dikarya</taxon>
        <taxon>Ascomycota</taxon>
        <taxon>Pezizomycotina</taxon>
        <taxon>Eurotiomycetes</taxon>
        <taxon>Eurotiomycetidae</taxon>
        <taxon>Eurotiales</taxon>
        <taxon>Trichocomaceae</taxon>
        <taxon>Talaromyces</taxon>
        <taxon>Talaromyces sect. Talaromyces</taxon>
    </lineage>
</organism>
<sequence length="198" mass="21104">MSEFPWPHPTHAEDQPYAKSLLYIHVFHRGFEAGGLIGSLYGSYKLYRHNQQIQKPSLAPAPAPASASASASSSALIKNTGMRTIFYPTVARSSLIGAGATMLLLTGRMRGTEDVEWQDRSWRLLENEGQVMHDLYADVGAAVGAAAGVASVVANRLPVSVMVREVVGRAGLGAVVGFVGCEVVRGYRLFTAKGGDNA</sequence>
<evidence type="ECO:0000313" key="2">
    <source>
        <dbReference type="Proteomes" id="UP000249363"/>
    </source>
</evidence>
<dbReference type="AlphaFoldDB" id="A0A364KUK4"/>